<dbReference type="AlphaFoldDB" id="A0A8M1KUR6"/>
<dbReference type="OrthoDB" id="410381at2759"/>
<evidence type="ECO:0000313" key="2">
    <source>
        <dbReference type="Proteomes" id="UP000515152"/>
    </source>
</evidence>
<gene>
    <name evidence="3" type="primary">LOC122133741</name>
</gene>
<dbReference type="InterPro" id="IPR027124">
    <property type="entry name" value="Swc5/CFDP1/2"/>
</dbReference>
<evidence type="ECO:0000313" key="3">
    <source>
        <dbReference type="RefSeq" id="XP_042566410.1"/>
    </source>
</evidence>
<dbReference type="PANTHER" id="PTHR23227:SF67">
    <property type="entry name" value="CRANIOFACIAL DEVELOPMENT PROTEIN 2-LIKE"/>
    <property type="match status" value="1"/>
</dbReference>
<name>A0A8M1KUR6_CLUHA</name>
<dbReference type="Proteomes" id="UP000515152">
    <property type="component" value="Chromosome 2"/>
</dbReference>
<feature type="domain" description="Endonuclease/exonuclease/phosphatase" evidence="1">
    <location>
        <begin position="74"/>
        <end position="313"/>
    </location>
</feature>
<reference evidence="3" key="1">
    <citation type="submission" date="2025-08" db="UniProtKB">
        <authorList>
            <consortium name="RefSeq"/>
        </authorList>
    </citation>
    <scope>IDENTIFICATION</scope>
</reference>
<dbReference type="Pfam" id="PF03372">
    <property type="entry name" value="Exo_endo_phos"/>
    <property type="match status" value="1"/>
</dbReference>
<dbReference type="GeneID" id="122133741"/>
<keyword evidence="2" id="KW-1185">Reference proteome</keyword>
<protein>
    <submittedName>
        <fullName evidence="3">Craniofacial development protein 2-like</fullName>
    </submittedName>
</protein>
<dbReference type="GO" id="GO:0003824">
    <property type="term" value="F:catalytic activity"/>
    <property type="evidence" value="ECO:0007669"/>
    <property type="project" value="InterPro"/>
</dbReference>
<dbReference type="KEGG" id="char:122133741"/>
<accession>A0A8M1KUR6</accession>
<dbReference type="PANTHER" id="PTHR23227">
    <property type="entry name" value="BUCENTAUR RELATED"/>
    <property type="match status" value="1"/>
</dbReference>
<dbReference type="InterPro" id="IPR005135">
    <property type="entry name" value="Endo/exonuclease/phosphatase"/>
</dbReference>
<dbReference type="CDD" id="cd09076">
    <property type="entry name" value="L1-EN"/>
    <property type="match status" value="1"/>
</dbReference>
<organism evidence="2 3">
    <name type="scientific">Clupea harengus</name>
    <name type="common">Atlantic herring</name>
    <dbReference type="NCBI Taxonomy" id="7950"/>
    <lineage>
        <taxon>Eukaryota</taxon>
        <taxon>Metazoa</taxon>
        <taxon>Chordata</taxon>
        <taxon>Craniata</taxon>
        <taxon>Vertebrata</taxon>
        <taxon>Euteleostomi</taxon>
        <taxon>Actinopterygii</taxon>
        <taxon>Neopterygii</taxon>
        <taxon>Teleostei</taxon>
        <taxon>Clupei</taxon>
        <taxon>Clupeiformes</taxon>
        <taxon>Clupeoidei</taxon>
        <taxon>Clupeidae</taxon>
        <taxon>Clupea</taxon>
    </lineage>
</organism>
<proteinExistence type="predicted"/>
<evidence type="ECO:0000259" key="1">
    <source>
        <dbReference type="Pfam" id="PF03372"/>
    </source>
</evidence>
<sequence>MLANRALVKLIGQSPVKWIKMITETLMKKKKPRNLGDEDSPTIQAEEEMKTHFENHTERVCQNLLSPRQPTNIATWNIRTMYTAGKTSVIASEMRRYKISILGLCETRWLQTGEVKLASGESILYSGHPDDKAPHTEGVAFMLSKEAQRALISWEPINSRLITARFKTTHKRINLQLIQCYAPTNNTEEETKDIFYNQLQQLLQARKEKDITILMGDMNAKVGNDNSGYQLVMGKHGIGCMNENGERFADTCADYNLVIGGTVFPHKPIHKATWMSPDHTTENQIDHICINRKFRRSLLDVRVKRGADAGSDHHLLAAKLQLKLKRCNNPTNTRTKFNTQLFQDIGTTELYQTTLQNRFQALQEEQHKSVEEHWSNLKNIWKEACLEVVGRKATNHKPWLSTNTLKKIEERRTKKDTLNKSKT</sequence>
<dbReference type="RefSeq" id="XP_042566410.1">
    <property type="nucleotide sequence ID" value="XM_042710476.1"/>
</dbReference>